<dbReference type="Pfam" id="PF13353">
    <property type="entry name" value="Fer4_12"/>
    <property type="match status" value="1"/>
</dbReference>
<gene>
    <name evidence="12" type="ORF">B5G26_11580</name>
</gene>
<evidence type="ECO:0000256" key="3">
    <source>
        <dbReference type="ARBA" id="ARBA00022485"/>
    </source>
</evidence>
<comment type="cofactor">
    <cofactor evidence="1">
        <name>[4Fe-4S] cluster</name>
        <dbReference type="ChEBI" id="CHEBI:49883"/>
    </cofactor>
</comment>
<dbReference type="InterPro" id="IPR040074">
    <property type="entry name" value="BssD/PflA/YjjW"/>
</dbReference>
<dbReference type="SUPFAM" id="SSF54862">
    <property type="entry name" value="4Fe-4S ferredoxins"/>
    <property type="match status" value="1"/>
</dbReference>
<keyword evidence="5" id="KW-0479">Metal-binding</keyword>
<evidence type="ECO:0000313" key="12">
    <source>
        <dbReference type="EMBL" id="OUN41335.1"/>
    </source>
</evidence>
<comment type="caution">
    <text evidence="12">The sequence shown here is derived from an EMBL/GenBank/DDBJ whole genome shotgun (WGS) entry which is preliminary data.</text>
</comment>
<name>A0A1Y3TZG1_9FIRM</name>
<feature type="domain" description="4Fe-4S ferredoxin-type" evidence="10">
    <location>
        <begin position="80"/>
        <end position="112"/>
    </location>
</feature>
<dbReference type="Gene3D" id="3.30.70.20">
    <property type="match status" value="1"/>
</dbReference>
<dbReference type="InterPro" id="IPR007197">
    <property type="entry name" value="rSAM"/>
</dbReference>
<accession>A0A1Y3TZG1</accession>
<keyword evidence="4" id="KW-0949">S-adenosyl-L-methionine</keyword>
<keyword evidence="7" id="KW-0408">Iron</keyword>
<evidence type="ECO:0000256" key="1">
    <source>
        <dbReference type="ARBA" id="ARBA00001966"/>
    </source>
</evidence>
<organism evidence="12 13">
    <name type="scientific">Anaerotignum lactatifermentans</name>
    <dbReference type="NCBI Taxonomy" id="160404"/>
    <lineage>
        <taxon>Bacteria</taxon>
        <taxon>Bacillati</taxon>
        <taxon>Bacillota</taxon>
        <taxon>Clostridia</taxon>
        <taxon>Lachnospirales</taxon>
        <taxon>Anaerotignaceae</taxon>
        <taxon>Anaerotignum</taxon>
    </lineage>
</organism>
<proteinExistence type="inferred from homology"/>
<dbReference type="AlphaFoldDB" id="A0A1Y3TZG1"/>
<dbReference type="PANTHER" id="PTHR30352:SF4">
    <property type="entry name" value="PYRUVATE FORMATE-LYASE 2-ACTIVATING ENZYME"/>
    <property type="match status" value="1"/>
</dbReference>
<dbReference type="GO" id="GO:0046872">
    <property type="term" value="F:metal ion binding"/>
    <property type="evidence" value="ECO:0007669"/>
    <property type="project" value="UniProtKB-KW"/>
</dbReference>
<dbReference type="RefSeq" id="WP_087989733.1">
    <property type="nucleotide sequence ID" value="NZ_NFHM01000019.1"/>
</dbReference>
<evidence type="ECO:0000256" key="9">
    <source>
        <dbReference type="ARBA" id="ARBA00047365"/>
    </source>
</evidence>
<feature type="domain" description="Radical SAM core" evidence="11">
    <location>
        <begin position="16"/>
        <end position="299"/>
    </location>
</feature>
<dbReference type="PROSITE" id="PS51379">
    <property type="entry name" value="4FE4S_FER_2"/>
    <property type="match status" value="2"/>
</dbReference>
<dbReference type="InterPro" id="IPR013785">
    <property type="entry name" value="Aldolase_TIM"/>
</dbReference>
<dbReference type="PROSITE" id="PS51918">
    <property type="entry name" value="RADICAL_SAM"/>
    <property type="match status" value="1"/>
</dbReference>
<dbReference type="InterPro" id="IPR017896">
    <property type="entry name" value="4Fe4S_Fe-S-bd"/>
</dbReference>
<dbReference type="PANTHER" id="PTHR30352">
    <property type="entry name" value="PYRUVATE FORMATE-LYASE-ACTIVATING ENZYME"/>
    <property type="match status" value="1"/>
</dbReference>
<dbReference type="InterPro" id="IPR001989">
    <property type="entry name" value="Radical_activat_CS"/>
</dbReference>
<dbReference type="GO" id="GO:0051539">
    <property type="term" value="F:4 iron, 4 sulfur cluster binding"/>
    <property type="evidence" value="ECO:0007669"/>
    <property type="project" value="UniProtKB-KW"/>
</dbReference>
<dbReference type="NCBIfam" id="TIGR02494">
    <property type="entry name" value="PFLE_PFLC"/>
    <property type="match status" value="1"/>
</dbReference>
<comment type="catalytic activity">
    <reaction evidence="9">
        <text>glycyl-[protein] + reduced [flavodoxin] + S-adenosyl-L-methionine = glycin-2-yl radical-[protein] + semiquinone [flavodoxin] + 5'-deoxyadenosine + L-methionine + H(+)</text>
        <dbReference type="Rhea" id="RHEA:61976"/>
        <dbReference type="Rhea" id="RHEA-COMP:10622"/>
        <dbReference type="Rhea" id="RHEA-COMP:14480"/>
        <dbReference type="Rhea" id="RHEA-COMP:15993"/>
        <dbReference type="Rhea" id="RHEA-COMP:15994"/>
        <dbReference type="ChEBI" id="CHEBI:15378"/>
        <dbReference type="ChEBI" id="CHEBI:17319"/>
        <dbReference type="ChEBI" id="CHEBI:29947"/>
        <dbReference type="ChEBI" id="CHEBI:32722"/>
        <dbReference type="ChEBI" id="CHEBI:57618"/>
        <dbReference type="ChEBI" id="CHEBI:57844"/>
        <dbReference type="ChEBI" id="CHEBI:59789"/>
        <dbReference type="ChEBI" id="CHEBI:140311"/>
    </reaction>
</comment>
<dbReference type="Proteomes" id="UP000195455">
    <property type="component" value="Unassembled WGS sequence"/>
</dbReference>
<evidence type="ECO:0000259" key="10">
    <source>
        <dbReference type="PROSITE" id="PS51379"/>
    </source>
</evidence>
<reference evidence="13" key="1">
    <citation type="submission" date="2017-04" db="EMBL/GenBank/DDBJ databases">
        <title>Function of individual gut microbiota members based on whole genome sequencing of pure cultures obtained from chicken caecum.</title>
        <authorList>
            <person name="Medvecky M."/>
            <person name="Cejkova D."/>
            <person name="Polansky O."/>
            <person name="Karasova D."/>
            <person name="Kubasova T."/>
            <person name="Cizek A."/>
            <person name="Rychlik I."/>
        </authorList>
    </citation>
    <scope>NUCLEOTIDE SEQUENCE [LARGE SCALE GENOMIC DNA]</scope>
    <source>
        <strain evidence="13">An75</strain>
    </source>
</reference>
<evidence type="ECO:0000256" key="5">
    <source>
        <dbReference type="ARBA" id="ARBA00022723"/>
    </source>
</evidence>
<evidence type="ECO:0000256" key="7">
    <source>
        <dbReference type="ARBA" id="ARBA00023004"/>
    </source>
</evidence>
<dbReference type="Pfam" id="PF04055">
    <property type="entry name" value="Radical_SAM"/>
    <property type="match status" value="1"/>
</dbReference>
<keyword evidence="8" id="KW-0411">Iron-sulfur</keyword>
<keyword evidence="3" id="KW-0004">4Fe-4S</keyword>
<dbReference type="InterPro" id="IPR058240">
    <property type="entry name" value="rSAM_sf"/>
</dbReference>
<dbReference type="PROSITE" id="PS01087">
    <property type="entry name" value="RADICAL_ACTIVATING"/>
    <property type="match status" value="1"/>
</dbReference>
<dbReference type="GO" id="GO:0016491">
    <property type="term" value="F:oxidoreductase activity"/>
    <property type="evidence" value="ECO:0007669"/>
    <property type="project" value="UniProtKB-KW"/>
</dbReference>
<evidence type="ECO:0000256" key="2">
    <source>
        <dbReference type="ARBA" id="ARBA00009777"/>
    </source>
</evidence>
<keyword evidence="6" id="KW-0560">Oxidoreductase</keyword>
<evidence type="ECO:0000256" key="8">
    <source>
        <dbReference type="ARBA" id="ARBA00023014"/>
    </source>
</evidence>
<evidence type="ECO:0000259" key="11">
    <source>
        <dbReference type="PROSITE" id="PS51918"/>
    </source>
</evidence>
<dbReference type="InterPro" id="IPR034457">
    <property type="entry name" value="Organic_radical-activating"/>
</dbReference>
<dbReference type="SUPFAM" id="SSF102114">
    <property type="entry name" value="Radical SAM enzymes"/>
    <property type="match status" value="1"/>
</dbReference>
<dbReference type="NCBIfam" id="NF033717">
    <property type="entry name" value="HPDL_rSAM_activ"/>
    <property type="match status" value="1"/>
</dbReference>
<dbReference type="CDD" id="cd01335">
    <property type="entry name" value="Radical_SAM"/>
    <property type="match status" value="1"/>
</dbReference>
<evidence type="ECO:0000256" key="6">
    <source>
        <dbReference type="ARBA" id="ARBA00023002"/>
    </source>
</evidence>
<dbReference type="PIRSF" id="PIRSF000371">
    <property type="entry name" value="PFL_act_enz"/>
    <property type="match status" value="1"/>
</dbReference>
<comment type="similarity">
    <text evidence="2">Belongs to the organic radical-activating enzymes family.</text>
</comment>
<protein>
    <submittedName>
        <fullName evidence="12">Glycyl-radical enzyme activating protein</fullName>
    </submittedName>
</protein>
<dbReference type="Gene3D" id="3.20.20.70">
    <property type="entry name" value="Aldolase class I"/>
    <property type="match status" value="1"/>
</dbReference>
<sequence>MDARGHIFDIQSFSVHDGPGCRTTVFMTGCPLQCRWCANPESWIYGKHLMFAQASCKWDKGCDVCLSVCPTGAITMEPGQPSQVDWNKCKDCHDFPCTSICPNRALKQCVREYTSDELLQILRRDFSSWGSNGGVTFSGGDPITQHDFLIEVLKGCQKLGIHTAIETSAHFPREKFLDVMQYIDFAFIDVKNMDSEAHKAGTSVGNELILDNIRALKQSGWKGRLVLRQPTICGYNDSEENAKKLISFMKENDLFEINLLKFHRLGQTKWEQLGKTYDYATGGEMTDEAMTALQSLYLDAGIACYIGHHTSF</sequence>
<evidence type="ECO:0000256" key="4">
    <source>
        <dbReference type="ARBA" id="ARBA00022691"/>
    </source>
</evidence>
<dbReference type="SFLD" id="SFLDG01066">
    <property type="entry name" value="organic_radical-activating_enz"/>
    <property type="match status" value="1"/>
</dbReference>
<dbReference type="SFLD" id="SFLDS00029">
    <property type="entry name" value="Radical_SAM"/>
    <property type="match status" value="1"/>
</dbReference>
<dbReference type="EMBL" id="NFHM01000019">
    <property type="protein sequence ID" value="OUN41335.1"/>
    <property type="molecule type" value="Genomic_DNA"/>
</dbReference>
<evidence type="ECO:0000313" key="13">
    <source>
        <dbReference type="Proteomes" id="UP000195455"/>
    </source>
</evidence>
<dbReference type="InterPro" id="IPR012839">
    <property type="entry name" value="Organic_radical_activase"/>
</dbReference>
<feature type="domain" description="4Fe-4S ferredoxin-type" evidence="10">
    <location>
        <begin position="47"/>
        <end position="79"/>
    </location>
</feature>
<dbReference type="SFLD" id="SFLDG01118">
    <property type="entry name" value="activating_enzymes__group_2"/>
    <property type="match status" value="1"/>
</dbReference>